<keyword evidence="4" id="KW-0732">Signal</keyword>
<comment type="domain">
    <text evidence="5">The RxLR-dEER motif acts to carry the protein into the host cell cytoplasm through binding to cell surface phosphatidylinositol-3-phosphate.</text>
</comment>
<sequence length="332" mass="38087">MVTLLADSETFATVTESDHSKVLTLASHDIPFSGQSLVADSNDSNEKRYLRTTKLTDNDDKERAGGLSNFFNKLGKRVQRRFWLETKKSDDFILKKFGLTGLTGKELTGHKNYKAYMKLSYKAEGYKLNGWLREDLPTFGAWNILRLEDKVTLGVSLETIMKTKEYGTYKRYVGEFDDNVLSTLKAGYTPNNQIPRLASKTEMTAKAQIWAENGMKDDYVLYALGLSKLKGDALKKADDYKYDFSDDYVKKVLELQGLTGNALMNHKKYKYFQKFAQLKLTKEFKIYERYIKEFEDFIISKPNAGFKPKYNQISKDVSAAEMTAKEELWAST</sequence>
<accession>A0A8J4RQI4</accession>
<evidence type="ECO:0000313" key="6">
    <source>
        <dbReference type="EMBL" id="KAF4315031.1"/>
    </source>
</evidence>
<dbReference type="AlphaFoldDB" id="A0A8J4RQI4"/>
<evidence type="ECO:0000256" key="2">
    <source>
        <dbReference type="ARBA" id="ARBA00010400"/>
    </source>
</evidence>
<reference evidence="6" key="2">
    <citation type="submission" date="2020-02" db="EMBL/GenBank/DDBJ databases">
        <authorList>
            <person name="Studholme D.J."/>
        </authorList>
    </citation>
    <scope>NUCLEOTIDE SEQUENCE</scope>
    <source>
        <strain evidence="6">00238/432</strain>
    </source>
</reference>
<evidence type="ECO:0000256" key="5">
    <source>
        <dbReference type="RuleBase" id="RU367124"/>
    </source>
</evidence>
<reference evidence="6" key="1">
    <citation type="journal article" date="2015" name="Genom Data">
        <title>Draft genome sequences of Phytophthora kernoviae and Phytophthora ramorum lineage EU2 from Scotland.</title>
        <authorList>
            <person name="Sambles C."/>
            <person name="Schlenzig A."/>
            <person name="O'Neill P."/>
            <person name="Grant M."/>
            <person name="Studholme D.J."/>
        </authorList>
    </citation>
    <scope>NUCLEOTIDE SEQUENCE</scope>
    <source>
        <strain evidence="6">00238/432</strain>
    </source>
</reference>
<comment type="function">
    <text evidence="5">Effector that suppresses plant defense responses during pathogen infection.</text>
</comment>
<comment type="similarity">
    <text evidence="2 5">Belongs to the RxLR effector family.</text>
</comment>
<gene>
    <name evidence="6" type="ORF">G195_011148</name>
</gene>
<evidence type="ECO:0000313" key="7">
    <source>
        <dbReference type="Proteomes" id="UP000702964"/>
    </source>
</evidence>
<evidence type="ECO:0000256" key="4">
    <source>
        <dbReference type="ARBA" id="ARBA00022729"/>
    </source>
</evidence>
<evidence type="ECO:0000256" key="1">
    <source>
        <dbReference type="ARBA" id="ARBA00004613"/>
    </source>
</evidence>
<dbReference type="InterPro" id="IPR031825">
    <property type="entry name" value="RXLR"/>
</dbReference>
<comment type="caution">
    <text evidence="6">The sequence shown here is derived from an EMBL/GenBank/DDBJ whole genome shotgun (WGS) entry which is preliminary data.</text>
</comment>
<evidence type="ECO:0000256" key="3">
    <source>
        <dbReference type="ARBA" id="ARBA00022525"/>
    </source>
</evidence>
<dbReference type="Proteomes" id="UP000702964">
    <property type="component" value="Unassembled WGS sequence"/>
</dbReference>
<keyword evidence="3 5" id="KW-0964">Secreted</keyword>
<name>A0A8J4RQI4_9STRA</name>
<organism evidence="6 7">
    <name type="scientific">Phytophthora kernoviae 00238/432</name>
    <dbReference type="NCBI Taxonomy" id="1284355"/>
    <lineage>
        <taxon>Eukaryota</taxon>
        <taxon>Sar</taxon>
        <taxon>Stramenopiles</taxon>
        <taxon>Oomycota</taxon>
        <taxon>Peronosporomycetes</taxon>
        <taxon>Peronosporales</taxon>
        <taxon>Peronosporaceae</taxon>
        <taxon>Phytophthora</taxon>
    </lineage>
</organism>
<proteinExistence type="inferred from homology"/>
<dbReference type="EMBL" id="AOFI03001097">
    <property type="protein sequence ID" value="KAF4315031.1"/>
    <property type="molecule type" value="Genomic_DNA"/>
</dbReference>
<comment type="subcellular location">
    <subcellularLocation>
        <location evidence="1 5">Secreted</location>
    </subcellularLocation>
</comment>
<protein>
    <recommendedName>
        <fullName evidence="5">RxLR effector protein</fullName>
    </recommendedName>
</protein>
<dbReference type="Pfam" id="PF16810">
    <property type="entry name" value="RXLR"/>
    <property type="match status" value="1"/>
</dbReference>